<dbReference type="SMART" id="SM00710">
    <property type="entry name" value="PbH1"/>
    <property type="match status" value="8"/>
</dbReference>
<dbReference type="InterPro" id="IPR044060">
    <property type="entry name" value="Bacterial_rp_domain"/>
</dbReference>
<dbReference type="Proteomes" id="UP000264702">
    <property type="component" value="Unassembled WGS sequence"/>
</dbReference>
<feature type="domain" description="Bacterial repeat" evidence="4">
    <location>
        <begin position="602"/>
        <end position="670"/>
    </location>
</feature>
<sequence length="1528" mass="148225">MLSFCLRALKCNSGRLFQTLLFAILFCVCPLIAQALPSYVVTTAADATSGTASDCTDQSQPGATRDAACSLRDALAASAASSGGNITFDATVFAAGQSASARTITLGSAGTLNIPSGTSIAGLTSGSGATLSNLVTVDGAGSYTVFMTSSDVTGAAISALNIANGSGENGADINSSGTLTITDCTISGGSTGAGNGPAGGGIANAGTMTLIGSAVVGNFTGGVITNPSFPYGTSGGGIFNTATMTIINSIIANNSVTGPGNGGGINNAGTLNMTGSTVTGNTVDGSSNDVGAGIVGGVTTGFNNLITGNTITGSGTEDDCEFGSCGTNGTDGNVIGVAVPLAPLGSYGGPTPSAPPLPGSAALCAGLVADIPTGITTDQRGFPRTTTYGGTPCVDAGAAQTSYSLAFSTNPPATVAASVGFTAAIQLSDHGSPFPVNGISIPIALAAGDNGALNVSTLTTGTNGIAASGSLQVSAAGGGDMLIATLPLTTTPPPASLTAPLSVTATSTPFDVTPSTTIQVTVSASPAGAQFTVDGTTYTAPVTLTWVVGSQHTLAATSPQTSGGAQYTFASWSDGGALSHTVTASASTTQYTAAFTAAYLLTISANPSYGGTVTPASGAYYAANAVVNITETPNSGYTFTGWTGSVASPSSASTTVAMTGPESVTANFETTHTYVVTVNTDDATGAASNCTNQSAPGATRDASCGLRDALAAAAASSGGNISFDATVFAASQPASARTINTGPGGSLNLSADTILTGPVTGSGSTLAQLVIIDGNNAASGVAQSIFTVNSGVTATISGLILTDGNSSNSTGGGGIYNQGTLTVANCLITGNTANGNGAGVDNEGTLTLTGTSITGNQSVNMGDVVPIGNGGLFNDTNATATILDSNISSNTSDPFSQNGGGIENNGTLTLIDSIVNGNDIPYSPPDNPNFSQTPEGGGIYNQGTLTVRDSTIAQNSDHENTTGGIYNQGSMVITNSIIGDNSSSVTDADCGGNNCPANGTDGNVVGPGASSTTPGSAALCAGIVADIPSGITTDQRGLPRTTTYATSGGGVTCVDAGAIQSNYSLTFSTEPPSTVSPNASFTAALQLSESGSPYAVQGVAIPIALGAGDNGTLTPSSLTTAATGIASSSSLQVSAPGTGDTLVAALPITTTPPPASLTAPISLSAASTPFSVSASSQTITFPALPATAAFGAAPIALAATASSGLPITYSVTGPASISGSTLVLTGAGTVVVTASQSGNGSYSPATPVAQTITVTQAATTTTLTSSSPSAGVGASITFTAMVASTTGTVPTGSVQFLDGSSVLGSVSLNAQGSAAYTTTSLAAGTHTIHAVYSGDANFSGSTGSVTQQITAAVTPSFTLTASPSTLNLAAGQNAQSTITLTPSGGYSGTVTFSCTGVPQDSLCTFSPTTLTANGSNTPLTTTFIIATLGHNHGTVSLLHSGPGGSATGMLYGLLPGSLLALLLGWQRKRLSASTRRVLWMLVLAIVASGGIACGVPMSTPPGTSTVTIKAAASGGASQSITITVNISK</sequence>
<accession>A0A372IS03</accession>
<evidence type="ECO:0000259" key="3">
    <source>
        <dbReference type="Pfam" id="PF16640"/>
    </source>
</evidence>
<dbReference type="Pfam" id="PF18998">
    <property type="entry name" value="Flg_new_2"/>
    <property type="match status" value="1"/>
</dbReference>
<dbReference type="NCBIfam" id="NF041518">
    <property type="entry name" value="choice_anch_Q"/>
    <property type="match status" value="1"/>
</dbReference>
<keyword evidence="1" id="KW-0472">Membrane</keyword>
<dbReference type="InterPro" id="IPR059226">
    <property type="entry name" value="Choice_anch_Q_dom"/>
</dbReference>
<dbReference type="OrthoDB" id="128282at2"/>
<keyword evidence="6" id="KW-1185">Reference proteome</keyword>
<evidence type="ECO:0000313" key="5">
    <source>
        <dbReference type="EMBL" id="RFU17303.1"/>
    </source>
</evidence>
<feature type="transmembrane region" description="Helical" evidence="1">
    <location>
        <begin position="1448"/>
        <end position="1465"/>
    </location>
</feature>
<dbReference type="RefSeq" id="WP_117298050.1">
    <property type="nucleotide sequence ID" value="NZ_QVQT02000002.1"/>
</dbReference>
<dbReference type="InterPro" id="IPR032109">
    <property type="entry name" value="Big_3_5"/>
</dbReference>
<keyword evidence="1" id="KW-1133">Transmembrane helix</keyword>
<gene>
    <name evidence="5" type="ORF">D0Y96_03815</name>
</gene>
<reference evidence="5 6" key="1">
    <citation type="submission" date="2018-08" db="EMBL/GenBank/DDBJ databases">
        <title>Acidipila sp. 4G-K13, an acidobacterium isolated from forest soil.</title>
        <authorList>
            <person name="Gao Z.-H."/>
            <person name="Qiu L.-H."/>
        </authorList>
    </citation>
    <scope>NUCLEOTIDE SEQUENCE [LARGE SCALE GENOMIC DNA]</scope>
    <source>
        <strain evidence="5 6">4G-K13</strain>
    </source>
</reference>
<keyword evidence="1" id="KW-0812">Transmembrane</keyword>
<dbReference type="InterPro" id="IPR013783">
    <property type="entry name" value="Ig-like_fold"/>
</dbReference>
<feature type="signal peptide" evidence="2">
    <location>
        <begin position="1"/>
        <end position="35"/>
    </location>
</feature>
<dbReference type="EMBL" id="QVQT01000002">
    <property type="protein sequence ID" value="RFU17303.1"/>
    <property type="molecule type" value="Genomic_DNA"/>
</dbReference>
<protein>
    <submittedName>
        <fullName evidence="5">Ig-like domain repeat protein</fullName>
    </submittedName>
</protein>
<evidence type="ECO:0000313" key="6">
    <source>
        <dbReference type="Proteomes" id="UP000264702"/>
    </source>
</evidence>
<dbReference type="InterPro" id="IPR011050">
    <property type="entry name" value="Pectin_lyase_fold/virulence"/>
</dbReference>
<organism evidence="5 6">
    <name type="scientific">Paracidobacterium acidisoli</name>
    <dbReference type="NCBI Taxonomy" id="2303751"/>
    <lineage>
        <taxon>Bacteria</taxon>
        <taxon>Pseudomonadati</taxon>
        <taxon>Acidobacteriota</taxon>
        <taxon>Terriglobia</taxon>
        <taxon>Terriglobales</taxon>
        <taxon>Acidobacteriaceae</taxon>
        <taxon>Paracidobacterium</taxon>
    </lineage>
</organism>
<dbReference type="SUPFAM" id="SSF51126">
    <property type="entry name" value="Pectin lyase-like"/>
    <property type="match status" value="2"/>
</dbReference>
<name>A0A372IS03_9BACT</name>
<evidence type="ECO:0000259" key="4">
    <source>
        <dbReference type="Pfam" id="PF18998"/>
    </source>
</evidence>
<dbReference type="Pfam" id="PF16640">
    <property type="entry name" value="Big_3_5"/>
    <property type="match status" value="1"/>
</dbReference>
<proteinExistence type="predicted"/>
<feature type="chain" id="PRO_5016623006" evidence="2">
    <location>
        <begin position="36"/>
        <end position="1528"/>
    </location>
</feature>
<feature type="domain" description="Bacterial Ig-like" evidence="3">
    <location>
        <begin position="1263"/>
        <end position="1350"/>
    </location>
</feature>
<evidence type="ECO:0000256" key="2">
    <source>
        <dbReference type="SAM" id="SignalP"/>
    </source>
</evidence>
<dbReference type="InterPro" id="IPR006626">
    <property type="entry name" value="PbH1"/>
</dbReference>
<feature type="transmembrane region" description="Helical" evidence="1">
    <location>
        <begin position="1477"/>
        <end position="1497"/>
    </location>
</feature>
<keyword evidence="2" id="KW-0732">Signal</keyword>
<evidence type="ECO:0000256" key="1">
    <source>
        <dbReference type="SAM" id="Phobius"/>
    </source>
</evidence>
<comment type="caution">
    <text evidence="5">The sequence shown here is derived from an EMBL/GenBank/DDBJ whole genome shotgun (WGS) entry which is preliminary data.</text>
</comment>
<dbReference type="Gene3D" id="2.60.40.10">
    <property type="entry name" value="Immunoglobulins"/>
    <property type="match status" value="1"/>
</dbReference>